<evidence type="ECO:0008006" key="9">
    <source>
        <dbReference type="Google" id="ProtNLM"/>
    </source>
</evidence>
<sequence length="344" mass="35602">MGRAPRTDAMRPMAPGARIPPAPFSTLHHMRGGRRCVARAAGGDEVLRSLSANRELSVLTSVGTAVVSEATGRHVTAPTASAALGRVIMGTLLLGCFRKDGEVTQISFTGDGPSGVVQAIANDSGLVRGRIGCPSANLPLRGDGKLDVGGLIGQGVVTVVRSGPLRPQPYSGIVPIATGEVAEDLATYLAKSEQVNTALALGVAVNRDGSIRSAGGFVVQVLPNASDETLDTLEGTLARIPTVTDMIHDGLGPADMAEALFGGIGVAPGAVALTPRYGPCNPDRILRDLPQVLAAMGEEEVRKVLDEQGCIEARDEFCNECVQVGPEEVLSQLEKISQGGQEES</sequence>
<evidence type="ECO:0000313" key="7">
    <source>
        <dbReference type="EMBL" id="CAD7696082.1"/>
    </source>
</evidence>
<keyword evidence="1" id="KW-0963">Cytoplasm</keyword>
<dbReference type="EMBL" id="CAJHUC010000430">
    <property type="protein sequence ID" value="CAD7696082.1"/>
    <property type="molecule type" value="Genomic_DNA"/>
</dbReference>
<dbReference type="Proteomes" id="UP000708148">
    <property type="component" value="Unassembled WGS sequence"/>
</dbReference>
<dbReference type="CDD" id="cd00498">
    <property type="entry name" value="Hsp33"/>
    <property type="match status" value="1"/>
</dbReference>
<accession>A0A8S1IY43</accession>
<dbReference type="InterPro" id="IPR016153">
    <property type="entry name" value="Heat_shock_Hsp33_N"/>
</dbReference>
<dbReference type="PIRSF" id="PIRSF005261">
    <property type="entry name" value="Heat_shock_Hsp33"/>
    <property type="match status" value="1"/>
</dbReference>
<dbReference type="GO" id="GO:0042026">
    <property type="term" value="P:protein refolding"/>
    <property type="evidence" value="ECO:0007669"/>
    <property type="project" value="TreeGrafter"/>
</dbReference>
<evidence type="ECO:0000256" key="4">
    <source>
        <dbReference type="ARBA" id="ARBA00023186"/>
    </source>
</evidence>
<dbReference type="GO" id="GO:0051082">
    <property type="term" value="F:unfolded protein binding"/>
    <property type="evidence" value="ECO:0007669"/>
    <property type="project" value="InterPro"/>
</dbReference>
<comment type="caution">
    <text evidence="7">The sequence shown here is derived from an EMBL/GenBank/DDBJ whole genome shotgun (WGS) entry which is preliminary data.</text>
</comment>
<proteinExistence type="predicted"/>
<evidence type="ECO:0000313" key="8">
    <source>
        <dbReference type="Proteomes" id="UP000708148"/>
    </source>
</evidence>
<dbReference type="InterPro" id="IPR000397">
    <property type="entry name" value="Heat_shock_Hsp33"/>
</dbReference>
<evidence type="ECO:0000256" key="1">
    <source>
        <dbReference type="ARBA" id="ARBA00022490"/>
    </source>
</evidence>
<reference evidence="7" key="1">
    <citation type="submission" date="2020-12" db="EMBL/GenBank/DDBJ databases">
        <authorList>
            <person name="Iha C."/>
        </authorList>
    </citation>
    <scope>NUCLEOTIDE SEQUENCE</scope>
</reference>
<evidence type="ECO:0000256" key="5">
    <source>
        <dbReference type="ARBA" id="ARBA00023284"/>
    </source>
</evidence>
<dbReference type="OrthoDB" id="10264121at2759"/>
<name>A0A8S1IY43_9CHLO</name>
<protein>
    <recommendedName>
        <fullName evidence="9">Hsp33 family molecular chaperone HslO</fullName>
    </recommendedName>
</protein>
<dbReference type="PANTHER" id="PTHR30111">
    <property type="entry name" value="33 KDA CHAPERONIN"/>
    <property type="match status" value="1"/>
</dbReference>
<dbReference type="PANTHER" id="PTHR30111:SF1">
    <property type="entry name" value="33 KDA CHAPERONIN"/>
    <property type="match status" value="1"/>
</dbReference>
<keyword evidence="4" id="KW-0143">Chaperone</keyword>
<evidence type="ECO:0000256" key="6">
    <source>
        <dbReference type="SAM" id="MobiDB-lite"/>
    </source>
</evidence>
<feature type="region of interest" description="Disordered" evidence="6">
    <location>
        <begin position="1"/>
        <end position="25"/>
    </location>
</feature>
<evidence type="ECO:0000256" key="2">
    <source>
        <dbReference type="ARBA" id="ARBA00022833"/>
    </source>
</evidence>
<dbReference type="SUPFAM" id="SSF64397">
    <property type="entry name" value="Hsp33 domain"/>
    <property type="match status" value="1"/>
</dbReference>
<keyword evidence="5" id="KW-0676">Redox-active center</keyword>
<dbReference type="GO" id="GO:0005737">
    <property type="term" value="C:cytoplasm"/>
    <property type="evidence" value="ECO:0007669"/>
    <property type="project" value="InterPro"/>
</dbReference>
<keyword evidence="3" id="KW-1015">Disulfide bond</keyword>
<organism evidence="7 8">
    <name type="scientific">Ostreobium quekettii</name>
    <dbReference type="NCBI Taxonomy" id="121088"/>
    <lineage>
        <taxon>Eukaryota</taxon>
        <taxon>Viridiplantae</taxon>
        <taxon>Chlorophyta</taxon>
        <taxon>core chlorophytes</taxon>
        <taxon>Ulvophyceae</taxon>
        <taxon>TCBD clade</taxon>
        <taxon>Bryopsidales</taxon>
        <taxon>Ostreobineae</taxon>
        <taxon>Ostreobiaceae</taxon>
        <taxon>Ostreobium</taxon>
    </lineage>
</organism>
<dbReference type="GO" id="GO:0044183">
    <property type="term" value="F:protein folding chaperone"/>
    <property type="evidence" value="ECO:0007669"/>
    <property type="project" value="TreeGrafter"/>
</dbReference>
<gene>
    <name evidence="7" type="ORF">OSTQU699_LOCUS1443</name>
</gene>
<keyword evidence="8" id="KW-1185">Reference proteome</keyword>
<evidence type="ECO:0000256" key="3">
    <source>
        <dbReference type="ARBA" id="ARBA00023157"/>
    </source>
</evidence>
<dbReference type="InterPro" id="IPR016154">
    <property type="entry name" value="Heat_shock_Hsp33_C"/>
</dbReference>
<keyword evidence="2" id="KW-0862">Zinc</keyword>
<dbReference type="Gene3D" id="3.55.30.10">
    <property type="entry name" value="Hsp33 domain"/>
    <property type="match status" value="1"/>
</dbReference>
<dbReference type="Gene3D" id="3.90.1280.10">
    <property type="entry name" value="HSP33 redox switch-like"/>
    <property type="match status" value="1"/>
</dbReference>
<dbReference type="SUPFAM" id="SSF118352">
    <property type="entry name" value="HSP33 redox switch-like"/>
    <property type="match status" value="1"/>
</dbReference>
<dbReference type="AlphaFoldDB" id="A0A8S1IY43"/>
<dbReference type="Pfam" id="PF01430">
    <property type="entry name" value="HSP33"/>
    <property type="match status" value="1"/>
</dbReference>